<keyword evidence="20" id="KW-1185">Reference proteome</keyword>
<keyword evidence="11 15" id="KW-0804">Transcription</keyword>
<feature type="binding site" evidence="16">
    <location>
        <begin position="329"/>
        <end position="332"/>
    </location>
    <ligand>
        <name>S-adenosyl-L-methionine</name>
        <dbReference type="ChEBI" id="CHEBI:59789"/>
    </ligand>
</feature>
<dbReference type="EMBL" id="QVQW01000033">
    <property type="protein sequence ID" value="RKU44262.1"/>
    <property type="molecule type" value="Genomic_DNA"/>
</dbReference>
<dbReference type="GO" id="GO:0000077">
    <property type="term" value="P:DNA damage checkpoint signaling"/>
    <property type="evidence" value="ECO:0007669"/>
    <property type="project" value="InterPro"/>
</dbReference>
<dbReference type="GO" id="GO:0140956">
    <property type="term" value="F:histone H3K79 trimethyltransferase activity"/>
    <property type="evidence" value="ECO:0007669"/>
    <property type="project" value="UniProtKB-EC"/>
</dbReference>
<dbReference type="OrthoDB" id="443402at2759"/>
<evidence type="ECO:0000256" key="14">
    <source>
        <dbReference type="ARBA" id="ARBA00047770"/>
    </source>
</evidence>
<dbReference type="PIRSF" id="PIRSF017570">
    <property type="entry name" value="Histone_H3-K79_MeTrfase"/>
    <property type="match status" value="1"/>
</dbReference>
<keyword evidence="12 15" id="KW-0539">Nucleus</keyword>
<proteinExistence type="inferred from homology"/>
<evidence type="ECO:0000256" key="4">
    <source>
        <dbReference type="ARBA" id="ARBA00020987"/>
    </source>
</evidence>
<dbReference type="CDD" id="cd02440">
    <property type="entry name" value="AdoMet_MTases"/>
    <property type="match status" value="1"/>
</dbReference>
<comment type="caution">
    <text evidence="19">The sequence shown here is derived from an EMBL/GenBank/DDBJ whole genome shotgun (WGS) entry which is preliminary data.</text>
</comment>
<dbReference type="Proteomes" id="UP000275385">
    <property type="component" value="Unassembled WGS sequence"/>
</dbReference>
<comment type="catalytic activity">
    <reaction evidence="14 15">
        <text>L-lysyl(79)-[histone H3] + 3 S-adenosyl-L-methionine = N(6),N(6),N(6)-trimethyl-L-lysyl(79)-[histone H3] + 3 S-adenosyl-L-homocysteine + 3 H(+)</text>
        <dbReference type="Rhea" id="RHEA:60328"/>
        <dbReference type="Rhea" id="RHEA-COMP:15549"/>
        <dbReference type="Rhea" id="RHEA-COMP:15552"/>
        <dbReference type="ChEBI" id="CHEBI:15378"/>
        <dbReference type="ChEBI" id="CHEBI:29969"/>
        <dbReference type="ChEBI" id="CHEBI:57856"/>
        <dbReference type="ChEBI" id="CHEBI:59789"/>
        <dbReference type="ChEBI" id="CHEBI:61961"/>
        <dbReference type="EC" id="2.1.1.360"/>
    </reaction>
</comment>
<evidence type="ECO:0000256" key="5">
    <source>
        <dbReference type="ARBA" id="ARBA00022603"/>
    </source>
</evidence>
<feature type="binding site" evidence="16">
    <location>
        <position position="379"/>
    </location>
    <ligand>
        <name>S-adenosyl-L-methionine</name>
        <dbReference type="ChEBI" id="CHEBI:59789"/>
    </ligand>
</feature>
<dbReference type="Gene3D" id="3.40.50.150">
    <property type="entry name" value="Vaccinia Virus protein VP39"/>
    <property type="match status" value="1"/>
</dbReference>
<dbReference type="InterPro" id="IPR021162">
    <property type="entry name" value="Dot1"/>
</dbReference>
<comment type="similarity">
    <text evidence="15">Belongs to the class I-like SAM-binding methyltransferase superfamily. DOT1 family.</text>
</comment>
<keyword evidence="9 15" id="KW-0156">Chromatin regulator</keyword>
<organism evidence="19 20">
    <name type="scientific">Coniochaeta pulveracea</name>
    <dbReference type="NCBI Taxonomy" id="177199"/>
    <lineage>
        <taxon>Eukaryota</taxon>
        <taxon>Fungi</taxon>
        <taxon>Dikarya</taxon>
        <taxon>Ascomycota</taxon>
        <taxon>Pezizomycotina</taxon>
        <taxon>Sordariomycetes</taxon>
        <taxon>Sordariomycetidae</taxon>
        <taxon>Coniochaetales</taxon>
        <taxon>Coniochaetaceae</taxon>
        <taxon>Coniochaeta</taxon>
    </lineage>
</organism>
<keyword evidence="7 15" id="KW-0949">S-adenosyl-L-methionine</keyword>
<evidence type="ECO:0000256" key="7">
    <source>
        <dbReference type="ARBA" id="ARBA00022691"/>
    </source>
</evidence>
<dbReference type="STRING" id="177199.A0A420Y8Q6"/>
<dbReference type="EC" id="2.1.1.360" evidence="3 15"/>
<dbReference type="AlphaFoldDB" id="A0A420Y8Q6"/>
<keyword evidence="10 15" id="KW-0805">Transcription regulation</keyword>
<keyword evidence="6 15" id="KW-0808">Transferase</keyword>
<feature type="region of interest" description="Disordered" evidence="17">
    <location>
        <begin position="1"/>
        <end position="132"/>
    </location>
</feature>
<feature type="compositionally biased region" description="Low complexity" evidence="17">
    <location>
        <begin position="60"/>
        <end position="77"/>
    </location>
</feature>
<dbReference type="GO" id="GO:0000786">
    <property type="term" value="C:nucleosome"/>
    <property type="evidence" value="ECO:0007669"/>
    <property type="project" value="InterPro"/>
</dbReference>
<evidence type="ECO:0000256" key="9">
    <source>
        <dbReference type="ARBA" id="ARBA00022853"/>
    </source>
</evidence>
<name>A0A420Y8Q6_9PEZI</name>
<evidence type="ECO:0000256" key="17">
    <source>
        <dbReference type="SAM" id="MobiDB-lite"/>
    </source>
</evidence>
<evidence type="ECO:0000256" key="8">
    <source>
        <dbReference type="ARBA" id="ARBA00022737"/>
    </source>
</evidence>
<feature type="compositionally biased region" description="Polar residues" evidence="17">
    <location>
        <begin position="40"/>
        <end position="54"/>
    </location>
</feature>
<evidence type="ECO:0000256" key="6">
    <source>
        <dbReference type="ARBA" id="ARBA00022679"/>
    </source>
</evidence>
<dbReference type="PANTHER" id="PTHR21451">
    <property type="entry name" value="HISTONE H3 METHYLTRANSFERASE"/>
    <property type="match status" value="1"/>
</dbReference>
<evidence type="ECO:0000256" key="15">
    <source>
        <dbReference type="PIRNR" id="PIRNR017570"/>
    </source>
</evidence>
<reference evidence="19 20" key="1">
    <citation type="submission" date="2018-08" db="EMBL/GenBank/DDBJ databases">
        <title>Draft genome of the lignicolous fungus Coniochaeta pulveracea.</title>
        <authorList>
            <person name="Borstlap C.J."/>
            <person name="De Witt R.N."/>
            <person name="Botha A."/>
            <person name="Volschenk H."/>
        </authorList>
    </citation>
    <scope>NUCLEOTIDE SEQUENCE [LARGE SCALE GENOMIC DNA]</scope>
    <source>
        <strain evidence="19 20">CAB683</strain>
    </source>
</reference>
<dbReference type="GO" id="GO:0032259">
    <property type="term" value="P:methylation"/>
    <property type="evidence" value="ECO:0007669"/>
    <property type="project" value="UniProtKB-KW"/>
</dbReference>
<evidence type="ECO:0000256" key="16">
    <source>
        <dbReference type="PIRSR" id="PIRSR017570-1"/>
    </source>
</evidence>
<evidence type="ECO:0000313" key="20">
    <source>
        <dbReference type="Proteomes" id="UP000275385"/>
    </source>
</evidence>
<comment type="function">
    <text evidence="1 15">Histone methyltransferase that specifically trimethylates histone H3 to form H3K79me3. This methylation is required for telomere silencing and for the pachytene checkpoint during the meiotic cell cycle by allowing the recruitment of RAD9 to double strand breaks. Nucleosomes are preferred as substrate compared to free histone.</text>
</comment>
<dbReference type="SUPFAM" id="SSF53335">
    <property type="entry name" value="S-adenosyl-L-methionine-dependent methyltransferases"/>
    <property type="match status" value="1"/>
</dbReference>
<accession>A0A420Y8Q6</accession>
<dbReference type="PROSITE" id="PS51569">
    <property type="entry name" value="DOT1"/>
    <property type="match status" value="1"/>
</dbReference>
<dbReference type="GO" id="GO:0006281">
    <property type="term" value="P:DNA repair"/>
    <property type="evidence" value="ECO:0007669"/>
    <property type="project" value="InterPro"/>
</dbReference>
<feature type="domain" description="DOT1" evidence="18">
    <location>
        <begin position="205"/>
        <end position="509"/>
    </location>
</feature>
<evidence type="ECO:0000256" key="12">
    <source>
        <dbReference type="ARBA" id="ARBA00023242"/>
    </source>
</evidence>
<dbReference type="GO" id="GO:0005634">
    <property type="term" value="C:nucleus"/>
    <property type="evidence" value="ECO:0007669"/>
    <property type="project" value="UniProtKB-SubCell"/>
</dbReference>
<dbReference type="GO" id="GO:0000781">
    <property type="term" value="C:chromosome, telomeric region"/>
    <property type="evidence" value="ECO:0007669"/>
    <property type="project" value="GOC"/>
</dbReference>
<feature type="compositionally biased region" description="Low complexity" evidence="17">
    <location>
        <begin position="85"/>
        <end position="96"/>
    </location>
</feature>
<dbReference type="InterPro" id="IPR030445">
    <property type="entry name" value="H3-K79_meTrfase"/>
</dbReference>
<dbReference type="PANTHER" id="PTHR21451:SF0">
    <property type="entry name" value="HISTONE-LYSINE N-METHYLTRANSFERASE, H3 LYSINE-79 SPECIFIC"/>
    <property type="match status" value="1"/>
</dbReference>
<dbReference type="InterPro" id="IPR029063">
    <property type="entry name" value="SAM-dependent_MTases_sf"/>
</dbReference>
<keyword evidence="8" id="KW-0677">Repeat</keyword>
<comment type="subcellular location">
    <subcellularLocation>
        <location evidence="2 15">Nucleus</location>
    </subcellularLocation>
</comment>
<evidence type="ECO:0000256" key="3">
    <source>
        <dbReference type="ARBA" id="ARBA00012190"/>
    </source>
</evidence>
<evidence type="ECO:0000313" key="19">
    <source>
        <dbReference type="EMBL" id="RKU44262.1"/>
    </source>
</evidence>
<feature type="binding site" evidence="16">
    <location>
        <begin position="415"/>
        <end position="416"/>
    </location>
    <ligand>
        <name>S-adenosyl-L-methionine</name>
        <dbReference type="ChEBI" id="CHEBI:59789"/>
    </ligand>
</feature>
<evidence type="ECO:0000256" key="10">
    <source>
        <dbReference type="ARBA" id="ARBA00023015"/>
    </source>
</evidence>
<gene>
    <name evidence="19" type="primary">DOT1</name>
    <name evidence="19" type="ORF">DL546_007338</name>
</gene>
<evidence type="ECO:0000256" key="2">
    <source>
        <dbReference type="ARBA" id="ARBA00004123"/>
    </source>
</evidence>
<evidence type="ECO:0000256" key="1">
    <source>
        <dbReference type="ARBA" id="ARBA00003482"/>
    </source>
</evidence>
<evidence type="ECO:0000256" key="13">
    <source>
        <dbReference type="ARBA" id="ARBA00029821"/>
    </source>
</evidence>
<evidence type="ECO:0000256" key="11">
    <source>
        <dbReference type="ARBA" id="ARBA00023163"/>
    </source>
</evidence>
<dbReference type="Gene3D" id="1.10.260.170">
    <property type="match status" value="1"/>
</dbReference>
<protein>
    <recommendedName>
        <fullName evidence="4 15">Histone-lysine N-methyltransferase, H3 lysine-79 specific</fullName>
        <ecNumber evidence="3 15">2.1.1.360</ecNumber>
    </recommendedName>
    <alternativeName>
        <fullName evidence="13 15">Histone H3-K79 methyltransferase</fullName>
    </alternativeName>
</protein>
<keyword evidence="5 15" id="KW-0489">Methyltransferase</keyword>
<dbReference type="InterPro" id="IPR025789">
    <property type="entry name" value="DOT1_dom"/>
</dbReference>
<dbReference type="FunFam" id="3.40.50.150:FF:000033">
    <property type="entry name" value="Histone-lysine N-methyltransferase, H3 lysine-79 specific"/>
    <property type="match status" value="1"/>
</dbReference>
<dbReference type="GO" id="GO:0031509">
    <property type="term" value="P:subtelomeric heterochromatin formation"/>
    <property type="evidence" value="ECO:0007669"/>
    <property type="project" value="InterPro"/>
</dbReference>
<sequence length="509" mass="56623">MGIFSARGKSGIKAPERQIRVETVAIQPKPKPKPAVSRPDLTTSNSASRLSSPAINRVKSSSPYPSGSSTTTENGSSAQRKRKAAGSVGASPASPANKFDSDSESDSEDGNGLLDGRRKKQRVFTEDPNRRLTHPRIWTGAVEEIKPQIREGGRGGQVIKERELRIVHAADLANLKEKCKPVLGLTSEEVEIELRYPGSRQRERYEIVYGKDKINAVEDIKKIVRFVYENFIPPEDAAPFDPHTGYCRQLERCSSSTINDGVGFKAAIKEYNKRLFNLQKSGTIKKHLDSLHSLPSDLVAFIMTQVYDRAVAPSVEITRKYENGTDNVYGELHAPFISEILVERTKMTSDQVFVDLGSGVGQVVLQAALEIGCESWGCEQMETLKPLADDMLKEFEARCELWGIAPGRARLICGDFLQNERIHKALKRADVVLVNNQAFTSQLNDSLVRLFLDLKPGCKIVSLKSFVHEHKSTSNDLALNLLTVEKLRYPDDYVSWTNKGGEYCISTRK</sequence>
<dbReference type="GO" id="GO:0042393">
    <property type="term" value="F:histone binding"/>
    <property type="evidence" value="ECO:0007669"/>
    <property type="project" value="InterPro"/>
</dbReference>
<evidence type="ECO:0000259" key="18">
    <source>
        <dbReference type="PROSITE" id="PS51569"/>
    </source>
</evidence>
<dbReference type="Pfam" id="PF08123">
    <property type="entry name" value="DOT1"/>
    <property type="match status" value="1"/>
</dbReference>